<dbReference type="Proteomes" id="UP001189429">
    <property type="component" value="Unassembled WGS sequence"/>
</dbReference>
<accession>A0ABN9TJ17</accession>
<organism evidence="1 2">
    <name type="scientific">Prorocentrum cordatum</name>
    <dbReference type="NCBI Taxonomy" id="2364126"/>
    <lineage>
        <taxon>Eukaryota</taxon>
        <taxon>Sar</taxon>
        <taxon>Alveolata</taxon>
        <taxon>Dinophyceae</taxon>
        <taxon>Prorocentrales</taxon>
        <taxon>Prorocentraceae</taxon>
        <taxon>Prorocentrum</taxon>
    </lineage>
</organism>
<gene>
    <name evidence="1" type="ORF">PCOR1329_LOCUS39589</name>
</gene>
<name>A0ABN9TJ17_9DINO</name>
<comment type="caution">
    <text evidence="1">The sequence shown here is derived from an EMBL/GenBank/DDBJ whole genome shotgun (WGS) entry which is preliminary data.</text>
</comment>
<feature type="non-terminal residue" evidence="1">
    <location>
        <position position="474"/>
    </location>
</feature>
<proteinExistence type="predicted"/>
<dbReference type="EMBL" id="CAUYUJ010014781">
    <property type="protein sequence ID" value="CAK0845951.1"/>
    <property type="molecule type" value="Genomic_DNA"/>
</dbReference>
<protein>
    <submittedName>
        <fullName evidence="1">Uncharacterized protein</fullName>
    </submittedName>
</protein>
<feature type="non-terminal residue" evidence="1">
    <location>
        <position position="1"/>
    </location>
</feature>
<evidence type="ECO:0000313" key="1">
    <source>
        <dbReference type="EMBL" id="CAK0845951.1"/>
    </source>
</evidence>
<evidence type="ECO:0000313" key="2">
    <source>
        <dbReference type="Proteomes" id="UP001189429"/>
    </source>
</evidence>
<sequence>GERGAADQPLQSAASYADQKNATDAVDLHAVPRTVPDSARIVKAMRMLGHGVEGAEGGPDWATYVSQVVASQLQAHTASITAQVQNAVATTMQHAQGTIITQLQAHFAPTMQRVDGHDLAIGDIQRKQFSMEDAQKEMRADISRINHRLALSEEEHSAVDIARLADFDRDPYPTIFTINSPDDVAPAEARGAIVSWISDAKLDTEDTVLHARGANEPSRLAWNQAVVAQHQVDVAGITAAFNRAYETVDTSSWTPPMERSIPDYVFRVPEYKVELNKYFAHIDWTGCSVAERRSVTKDVTSRAAARVRNVLRQLPLDASRDGAEDSRRSLHLVMFSVGTFMLIFPFILLLNSGCPPSGSLWALTLDPFLHHLCNGNVEGYGSAVAADGFDVGNIDYSMAIGPDEMAPLIAGACADDVGVVLPVLKEVTRVAPVFAAAQELAHLRLQNKKCFVVPLWTRASPEVQDLVGSPEVLE</sequence>
<keyword evidence="2" id="KW-1185">Reference proteome</keyword>
<reference evidence="1" key="1">
    <citation type="submission" date="2023-10" db="EMBL/GenBank/DDBJ databases">
        <authorList>
            <person name="Chen Y."/>
            <person name="Shah S."/>
            <person name="Dougan E. K."/>
            <person name="Thang M."/>
            <person name="Chan C."/>
        </authorList>
    </citation>
    <scope>NUCLEOTIDE SEQUENCE [LARGE SCALE GENOMIC DNA]</scope>
</reference>